<evidence type="ECO:0000259" key="2">
    <source>
        <dbReference type="Pfam" id="PF06985"/>
    </source>
</evidence>
<dbReference type="InterPro" id="IPR052895">
    <property type="entry name" value="HetReg/Transcr_Mod"/>
</dbReference>
<dbReference type="AlphaFoldDB" id="A0A8H6JJT9"/>
<dbReference type="Pfam" id="PF06985">
    <property type="entry name" value="HET"/>
    <property type="match status" value="1"/>
</dbReference>
<accession>A0A8H6JJT9</accession>
<dbReference type="Proteomes" id="UP000654918">
    <property type="component" value="Unassembled WGS sequence"/>
</dbReference>
<sequence length="536" mass="60408">MKVATAEPSDGVNPNPVPLADTTQSPEILGLQPVQDGTSNLEYESLRADEIRLVNLRPGSWDDPITCQLETHRLEDCPKYLALSYVWGGMDDPIPVTVNGQRHRVGMSLFTALRRLRELVFGSGSAPGHEDFTSELWSGVSTLYIWADWLCLNQDDDGEKHTQIPRMGAIFGKAARVVAWLGENRDADEEERVKLLVGLCRISPPPDDLYSWWAESYQEQLYSVMGERTMDLTAILHTLFLRPFFMRLWIIQEMSLADLPPLMLAGGHWCDLLSLERVWRFARAAELLAQYQFPFYTLHFHIEVFVRLRKLHRSTGDGPASAAHALNRYFRAVQGVFVAARPHDQLYGLLGVAGGGEDALLPRVLRPDYTAPFAEVYREYARALLRDCGDLSILNRNQGDLEGVPSWVPDFRAHPWNLEHEALPGVEFRGDKMVVRGVVLERCTAAWYPVVRKCCFLSEAYDLSSKVSRMREFFLLASEGGGVSMGAMADDWMRMCLSVTGVHDTRDAPLLRDLVVRSVEQGRPVESELWRTAAGS</sequence>
<evidence type="ECO:0000313" key="4">
    <source>
        <dbReference type="Proteomes" id="UP000654918"/>
    </source>
</evidence>
<dbReference type="PANTHER" id="PTHR24148">
    <property type="entry name" value="ANKYRIN REPEAT DOMAIN-CONTAINING PROTEIN 39 HOMOLOG-RELATED"/>
    <property type="match status" value="1"/>
</dbReference>
<protein>
    <submittedName>
        <fullName evidence="3">Heterokaryon incompatibility</fullName>
    </submittedName>
</protein>
<feature type="domain" description="Heterokaryon incompatibility" evidence="2">
    <location>
        <begin position="80"/>
        <end position="253"/>
    </location>
</feature>
<name>A0A8H6JJT9_9PEZI</name>
<dbReference type="InterPro" id="IPR010730">
    <property type="entry name" value="HET"/>
</dbReference>
<dbReference type="PANTHER" id="PTHR24148:SF64">
    <property type="entry name" value="HETEROKARYON INCOMPATIBILITY DOMAIN-CONTAINING PROTEIN"/>
    <property type="match status" value="1"/>
</dbReference>
<comment type="caution">
    <text evidence="3">The sequence shown here is derived from an EMBL/GenBank/DDBJ whole genome shotgun (WGS) entry which is preliminary data.</text>
</comment>
<dbReference type="EMBL" id="WIGO01000379">
    <property type="protein sequence ID" value="KAF6814514.1"/>
    <property type="molecule type" value="Genomic_DNA"/>
</dbReference>
<reference evidence="3" key="1">
    <citation type="journal article" date="2020" name="Phytopathology">
        <title>Genome Sequence Resources of Colletotrichum truncatum, C. plurivorum, C. musicola, and C. sojae: Four Species Pathogenic to Soybean (Glycine max).</title>
        <authorList>
            <person name="Rogerio F."/>
            <person name="Boufleur T.R."/>
            <person name="Ciampi-Guillardi M."/>
            <person name="Sukno S.A."/>
            <person name="Thon M.R."/>
            <person name="Massola Junior N.S."/>
            <person name="Baroncelli R."/>
        </authorList>
    </citation>
    <scope>NUCLEOTIDE SEQUENCE</scope>
    <source>
        <strain evidence="3">LFN00145</strain>
    </source>
</reference>
<evidence type="ECO:0000313" key="3">
    <source>
        <dbReference type="EMBL" id="KAF6814514.1"/>
    </source>
</evidence>
<gene>
    <name evidence="3" type="ORF">CPLU01_14377</name>
</gene>
<keyword evidence="4" id="KW-1185">Reference proteome</keyword>
<organism evidence="3 4">
    <name type="scientific">Colletotrichum plurivorum</name>
    <dbReference type="NCBI Taxonomy" id="2175906"/>
    <lineage>
        <taxon>Eukaryota</taxon>
        <taxon>Fungi</taxon>
        <taxon>Dikarya</taxon>
        <taxon>Ascomycota</taxon>
        <taxon>Pezizomycotina</taxon>
        <taxon>Sordariomycetes</taxon>
        <taxon>Hypocreomycetidae</taxon>
        <taxon>Glomerellales</taxon>
        <taxon>Glomerellaceae</taxon>
        <taxon>Colletotrichum</taxon>
        <taxon>Colletotrichum orchidearum species complex</taxon>
    </lineage>
</organism>
<evidence type="ECO:0000256" key="1">
    <source>
        <dbReference type="SAM" id="MobiDB-lite"/>
    </source>
</evidence>
<proteinExistence type="predicted"/>
<feature type="region of interest" description="Disordered" evidence="1">
    <location>
        <begin position="1"/>
        <end position="23"/>
    </location>
</feature>